<evidence type="ECO:0000313" key="4">
    <source>
        <dbReference type="RefSeq" id="XP_022309719.1"/>
    </source>
</evidence>
<dbReference type="InterPro" id="IPR028150">
    <property type="entry name" value="Lustrin_cystein"/>
</dbReference>
<feature type="signal peptide" evidence="1">
    <location>
        <begin position="1"/>
        <end position="19"/>
    </location>
</feature>
<dbReference type="PROSITE" id="PS50184">
    <property type="entry name" value="VWFC_2"/>
    <property type="match status" value="1"/>
</dbReference>
<dbReference type="Gene3D" id="2.10.70.10">
    <property type="entry name" value="Complement Module, domain 1"/>
    <property type="match status" value="2"/>
</dbReference>
<dbReference type="OrthoDB" id="6115137at2759"/>
<dbReference type="RefSeq" id="XP_022309719.1">
    <property type="nucleotide sequence ID" value="XM_022454011.1"/>
</dbReference>
<keyword evidence="3" id="KW-1185">Reference proteome</keyword>
<dbReference type="InterPro" id="IPR001007">
    <property type="entry name" value="VWF_dom"/>
</dbReference>
<dbReference type="Proteomes" id="UP000694844">
    <property type="component" value="Chromosome 9"/>
</dbReference>
<feature type="domain" description="VWFC" evidence="2">
    <location>
        <begin position="154"/>
        <end position="215"/>
    </location>
</feature>
<feature type="chain" id="PRO_5034700160" evidence="1">
    <location>
        <begin position="20"/>
        <end position="240"/>
    </location>
</feature>
<dbReference type="InterPro" id="IPR006150">
    <property type="entry name" value="Cys_repeat_1"/>
</dbReference>
<dbReference type="KEGG" id="cvn:111115329"/>
<evidence type="ECO:0000256" key="1">
    <source>
        <dbReference type="SAM" id="SignalP"/>
    </source>
</evidence>
<reference evidence="4" key="1">
    <citation type="submission" date="2025-08" db="UniProtKB">
        <authorList>
            <consortium name="RefSeq"/>
        </authorList>
    </citation>
    <scope>IDENTIFICATION</scope>
    <source>
        <tissue evidence="4">Whole sample</tissue>
    </source>
</reference>
<sequence>MQLILVILSSVISSFLVHGRSYNQQTPDYLKCPYGKYFKDIGQQPTCNPFGQSCPPGYYCGAGPADQPGFCCKTDNPCKLGEPYSRNGNAPHCLGKGAVRCPRGYTCIGTKTSSSVCCQGCSYKGESYFPTATFYKDGKKCTCGNDGRVRCKVVTCRANGKEYKVGESFQVDCNGCTCQPDGNAVCTLIACPVYCHYGGKKYAEGETFPAKDGCNTCSCKSDRSVECSRNPCYPKGYAGK</sequence>
<keyword evidence="1" id="KW-0732">Signal</keyword>
<gene>
    <name evidence="4" type="primary">LOC111115329</name>
</gene>
<dbReference type="GO" id="GO:0030414">
    <property type="term" value="F:peptidase inhibitor activity"/>
    <property type="evidence" value="ECO:0007669"/>
    <property type="project" value="InterPro"/>
</dbReference>
<dbReference type="GeneID" id="111115329"/>
<dbReference type="Pfam" id="PF05375">
    <property type="entry name" value="Pacifastin_I"/>
    <property type="match status" value="1"/>
</dbReference>
<proteinExistence type="predicted"/>
<organism evidence="3 4">
    <name type="scientific">Crassostrea virginica</name>
    <name type="common">Eastern oyster</name>
    <dbReference type="NCBI Taxonomy" id="6565"/>
    <lineage>
        <taxon>Eukaryota</taxon>
        <taxon>Metazoa</taxon>
        <taxon>Spiralia</taxon>
        <taxon>Lophotrochozoa</taxon>
        <taxon>Mollusca</taxon>
        <taxon>Bivalvia</taxon>
        <taxon>Autobranchia</taxon>
        <taxon>Pteriomorphia</taxon>
        <taxon>Ostreida</taxon>
        <taxon>Ostreoidea</taxon>
        <taxon>Ostreidae</taxon>
        <taxon>Crassostrea</taxon>
    </lineage>
</organism>
<accession>A0A8B8C3Q2</accession>
<name>A0A8B8C3Q2_CRAVI</name>
<dbReference type="Pfam" id="PF14625">
    <property type="entry name" value="Lustrin_cystein"/>
    <property type="match status" value="2"/>
</dbReference>
<dbReference type="InterPro" id="IPR008037">
    <property type="entry name" value="Pacifastin_dom"/>
</dbReference>
<evidence type="ECO:0000313" key="3">
    <source>
        <dbReference type="Proteomes" id="UP000694844"/>
    </source>
</evidence>
<evidence type="ECO:0000259" key="2">
    <source>
        <dbReference type="PROSITE" id="PS50184"/>
    </source>
</evidence>
<protein>
    <submittedName>
        <fullName evidence="4">Kielin/chordin-like protein</fullName>
    </submittedName>
</protein>
<dbReference type="SUPFAM" id="SSF57603">
    <property type="entry name" value="FnI-like domain"/>
    <property type="match status" value="2"/>
</dbReference>
<dbReference type="SMART" id="SM00289">
    <property type="entry name" value="WR1"/>
    <property type="match status" value="2"/>
</dbReference>
<dbReference type="AlphaFoldDB" id="A0A8B8C3Q2"/>